<name>A0ABZ1E503_9RHOB</name>
<accession>A0ABZ1E503</accession>
<protein>
    <submittedName>
        <fullName evidence="1">Uncharacterized protein</fullName>
    </submittedName>
</protein>
<geneLocation type="plasmid" evidence="1 2">
    <name>unnamed1</name>
</geneLocation>
<organism evidence="1 2">
    <name type="scientific">Thioclava litoralis</name>
    <dbReference type="NCBI Taxonomy" id="3076557"/>
    <lineage>
        <taxon>Bacteria</taxon>
        <taxon>Pseudomonadati</taxon>
        <taxon>Pseudomonadota</taxon>
        <taxon>Alphaproteobacteria</taxon>
        <taxon>Rhodobacterales</taxon>
        <taxon>Paracoccaceae</taxon>
        <taxon>Thioclava</taxon>
    </lineage>
</organism>
<keyword evidence="1" id="KW-0614">Plasmid</keyword>
<proteinExistence type="predicted"/>
<keyword evidence="2" id="KW-1185">Reference proteome</keyword>
<dbReference type="Proteomes" id="UP001623290">
    <property type="component" value="Plasmid unnamed1"/>
</dbReference>
<gene>
    <name evidence="1" type="ORF">RPE78_14385</name>
</gene>
<evidence type="ECO:0000313" key="2">
    <source>
        <dbReference type="Proteomes" id="UP001623290"/>
    </source>
</evidence>
<evidence type="ECO:0000313" key="1">
    <source>
        <dbReference type="EMBL" id="WRY35438.1"/>
    </source>
</evidence>
<dbReference type="EMBL" id="CP135444">
    <property type="protein sequence ID" value="WRY35438.1"/>
    <property type="molecule type" value="Genomic_DNA"/>
</dbReference>
<sequence>MIKLIVVSAFLIGGTVAGGVGLAVWHGTQAPATPSLAAPSALPEVRRSTRYELGRYEGQSAGAVRPAAGTLPRVPLPQQAALPSVDAMPAPAADAPVRLPQNRPVATPSPATGSVALRAAPVPARAPEAYPVTAGAPLSTVVPYAYAAPPREAAQMRKPVAAQADAEPGYFIGVYR</sequence>
<reference evidence="1 2" key="1">
    <citation type="submission" date="2023-09" db="EMBL/GenBank/DDBJ databases">
        <title>Thioclava shenzhenensis sp. nov., a multidrug resistant bacteria-antagonizing species isolated from coastal seawater.</title>
        <authorList>
            <person name="Long M."/>
        </authorList>
    </citation>
    <scope>NUCLEOTIDE SEQUENCE [LARGE SCALE GENOMIC DNA]</scope>
    <source>
        <strain evidence="1 2">FTW29</strain>
        <plasmid evidence="1 2">unnamed1</plasmid>
    </source>
</reference>
<dbReference type="RefSeq" id="WP_330647210.1">
    <property type="nucleotide sequence ID" value="NZ_CP135444.1"/>
</dbReference>